<feature type="non-terminal residue" evidence="2">
    <location>
        <position position="1"/>
    </location>
</feature>
<reference evidence="2" key="1">
    <citation type="submission" date="2014-05" db="EMBL/GenBank/DDBJ databases">
        <title>The transcriptome of the halophilic microalga Tetraselmis sp. GSL018 isolated from the Great Salt Lake, Utah.</title>
        <authorList>
            <person name="Jinkerson R.E."/>
            <person name="D'Adamo S."/>
            <person name="Posewitz M.C."/>
        </authorList>
    </citation>
    <scope>NUCLEOTIDE SEQUENCE</scope>
    <source>
        <strain evidence="2">GSL018</strain>
    </source>
</reference>
<name>A0A061RX44_9CHLO</name>
<sequence length="75" mass="8128">VPEGLPEQRQLLPKRTAGSAPIPIPAGSRPWFRSIDKRGGRDGRRGRGPSVSAQAFRNVASLNPSQRRVSTGDRP</sequence>
<feature type="non-terminal residue" evidence="2">
    <location>
        <position position="75"/>
    </location>
</feature>
<feature type="compositionally biased region" description="Polar residues" evidence="1">
    <location>
        <begin position="51"/>
        <end position="69"/>
    </location>
</feature>
<dbReference type="AlphaFoldDB" id="A0A061RX44"/>
<organism evidence="2">
    <name type="scientific">Tetraselmis sp. GSL018</name>
    <dbReference type="NCBI Taxonomy" id="582737"/>
    <lineage>
        <taxon>Eukaryota</taxon>
        <taxon>Viridiplantae</taxon>
        <taxon>Chlorophyta</taxon>
        <taxon>core chlorophytes</taxon>
        <taxon>Chlorodendrophyceae</taxon>
        <taxon>Chlorodendrales</taxon>
        <taxon>Chlorodendraceae</taxon>
        <taxon>Tetraselmis</taxon>
    </lineage>
</organism>
<accession>A0A061RX44</accession>
<evidence type="ECO:0000313" key="2">
    <source>
        <dbReference type="EMBL" id="JAC76523.1"/>
    </source>
</evidence>
<evidence type="ECO:0000256" key="1">
    <source>
        <dbReference type="SAM" id="MobiDB-lite"/>
    </source>
</evidence>
<protein>
    <submittedName>
        <fullName evidence="2">Uncharacterized protein</fullName>
    </submittedName>
</protein>
<proteinExistence type="predicted"/>
<gene>
    <name evidence="2" type="ORF">TSPGSL018_19919</name>
</gene>
<dbReference type="EMBL" id="GBEZ01009045">
    <property type="protein sequence ID" value="JAC76523.1"/>
    <property type="molecule type" value="Transcribed_RNA"/>
</dbReference>
<feature type="region of interest" description="Disordered" evidence="1">
    <location>
        <begin position="1"/>
        <end position="75"/>
    </location>
</feature>
<feature type="compositionally biased region" description="Basic and acidic residues" evidence="1">
    <location>
        <begin position="34"/>
        <end position="45"/>
    </location>
</feature>